<feature type="chain" id="PRO_5046751825" evidence="4">
    <location>
        <begin position="21"/>
        <end position="429"/>
    </location>
</feature>
<evidence type="ECO:0000313" key="6">
    <source>
        <dbReference type="EMBL" id="MFC2926717.1"/>
    </source>
</evidence>
<dbReference type="EMBL" id="JBHRSV010000020">
    <property type="protein sequence ID" value="MFC2926717.1"/>
    <property type="molecule type" value="Genomic_DNA"/>
</dbReference>
<keyword evidence="7" id="KW-1185">Reference proteome</keyword>
<dbReference type="RefSeq" id="WP_343164652.1">
    <property type="nucleotide sequence ID" value="NZ_JBHRSV010000020.1"/>
</dbReference>
<dbReference type="PROSITE" id="PS00135">
    <property type="entry name" value="TRYPSIN_SER"/>
    <property type="match status" value="1"/>
</dbReference>
<dbReference type="InterPro" id="IPR043504">
    <property type="entry name" value="Peptidase_S1_PA_chymotrypsin"/>
</dbReference>
<dbReference type="PROSITE" id="PS50240">
    <property type="entry name" value="TRYPSIN_DOM"/>
    <property type="match status" value="1"/>
</dbReference>
<reference evidence="7" key="1">
    <citation type="journal article" date="2019" name="Int. J. Syst. Evol. Microbiol.">
        <title>The Global Catalogue of Microorganisms (GCM) 10K type strain sequencing project: providing services to taxonomists for standard genome sequencing and annotation.</title>
        <authorList>
            <consortium name="The Broad Institute Genomics Platform"/>
            <consortium name="The Broad Institute Genome Sequencing Center for Infectious Disease"/>
            <person name="Wu L."/>
            <person name="Ma J."/>
        </authorList>
    </citation>
    <scope>NUCLEOTIDE SEQUENCE [LARGE SCALE GENOMIC DNA]</scope>
    <source>
        <strain evidence="7">KCTC 52487</strain>
    </source>
</reference>
<evidence type="ECO:0000313" key="7">
    <source>
        <dbReference type="Proteomes" id="UP001595379"/>
    </source>
</evidence>
<dbReference type="SUPFAM" id="SSF50494">
    <property type="entry name" value="Trypsin-like serine proteases"/>
    <property type="match status" value="1"/>
</dbReference>
<keyword evidence="2" id="KW-1015">Disulfide bond</keyword>
<gene>
    <name evidence="6" type="ORF">ACFOOR_11420</name>
</gene>
<dbReference type="InterPro" id="IPR001254">
    <property type="entry name" value="Trypsin_dom"/>
</dbReference>
<dbReference type="InterPro" id="IPR001314">
    <property type="entry name" value="Peptidase_S1A"/>
</dbReference>
<accession>A0ABV6ZZ82</accession>
<dbReference type="GO" id="GO:0016787">
    <property type="term" value="F:hydrolase activity"/>
    <property type="evidence" value="ECO:0007669"/>
    <property type="project" value="UniProtKB-KW"/>
</dbReference>
<organism evidence="6 7">
    <name type="scientific">Hyphobacterium vulgare</name>
    <dbReference type="NCBI Taxonomy" id="1736751"/>
    <lineage>
        <taxon>Bacteria</taxon>
        <taxon>Pseudomonadati</taxon>
        <taxon>Pseudomonadota</taxon>
        <taxon>Alphaproteobacteria</taxon>
        <taxon>Maricaulales</taxon>
        <taxon>Maricaulaceae</taxon>
        <taxon>Hyphobacterium</taxon>
    </lineage>
</organism>
<protein>
    <submittedName>
        <fullName evidence="6">Trypsin-like serine peptidase</fullName>
        <ecNumber evidence="6">3.4.21.-</ecNumber>
    </submittedName>
</protein>
<dbReference type="Proteomes" id="UP001595379">
    <property type="component" value="Unassembled WGS sequence"/>
</dbReference>
<keyword evidence="1 4" id="KW-0732">Signal</keyword>
<dbReference type="InterPro" id="IPR018114">
    <property type="entry name" value="TRYPSIN_HIS"/>
</dbReference>
<evidence type="ECO:0000256" key="3">
    <source>
        <dbReference type="RuleBase" id="RU363034"/>
    </source>
</evidence>
<keyword evidence="3" id="KW-0645">Protease</keyword>
<comment type="caution">
    <text evidence="6">The sequence shown here is derived from an EMBL/GenBank/DDBJ whole genome shotgun (WGS) entry which is preliminary data.</text>
</comment>
<dbReference type="PROSITE" id="PS00134">
    <property type="entry name" value="TRYPSIN_HIS"/>
    <property type="match status" value="1"/>
</dbReference>
<name>A0ABV6ZZ82_9PROT</name>
<feature type="signal peptide" evidence="4">
    <location>
        <begin position="1"/>
        <end position="20"/>
    </location>
</feature>
<proteinExistence type="predicted"/>
<dbReference type="PRINTS" id="PR00722">
    <property type="entry name" value="CHYMOTRYPSIN"/>
</dbReference>
<feature type="domain" description="Peptidase S1" evidence="5">
    <location>
        <begin position="179"/>
        <end position="399"/>
    </location>
</feature>
<dbReference type="PANTHER" id="PTHR15462:SF8">
    <property type="entry name" value="SERINE PROTEASE"/>
    <property type="match status" value="1"/>
</dbReference>
<dbReference type="InterPro" id="IPR009003">
    <property type="entry name" value="Peptidase_S1_PA"/>
</dbReference>
<dbReference type="EC" id="3.4.21.-" evidence="6"/>
<evidence type="ECO:0000256" key="4">
    <source>
        <dbReference type="SAM" id="SignalP"/>
    </source>
</evidence>
<dbReference type="Pfam" id="PF00089">
    <property type="entry name" value="Trypsin"/>
    <property type="match status" value="1"/>
</dbReference>
<keyword evidence="3" id="KW-0720">Serine protease</keyword>
<dbReference type="PANTHER" id="PTHR15462">
    <property type="entry name" value="SERINE PROTEASE"/>
    <property type="match status" value="1"/>
</dbReference>
<evidence type="ECO:0000256" key="1">
    <source>
        <dbReference type="ARBA" id="ARBA00022729"/>
    </source>
</evidence>
<keyword evidence="3 6" id="KW-0378">Hydrolase</keyword>
<dbReference type="InterPro" id="IPR050966">
    <property type="entry name" value="Glutamyl_endopeptidase"/>
</dbReference>
<sequence>MRILASLALVAALLSGGAHADAPERMSSRDIGRYLHTLQVKPGMGTGPASPSGFTGDDSCRWANDGECDDPRYGTGACQQGTDYSDCWRIVAGTEDDSCRWASDGECDEPGFGTGACTQGTDISDCGDVVELRFRTDACETAFNGVCEEPGIGSGRCAARTDRADCAGRDRPMTINDHFFGHDDRVFMNTAVFPWVVVGEIHLDRGSACTATLVGEDVLITASHCIHDNGQVQFAGRFETGFALPGGPRTARIIDYFIDPDWDHARFSGTDEIDNTDWALLRIDTPLGRELGFVGARGLVDALGNRGAMRTDLYQAGYSWDTGAHLSGNERCHMTEIYADGTMAHDCDTTRGDSGSPFMIRDGADWYIVATDSNFRRNPNGPFIYIAARSENWIEYLEDFAAGRLGRQTAMRGGVKPGVAAGPDPLIGK</sequence>
<dbReference type="SMART" id="SM00020">
    <property type="entry name" value="Tryp_SPc"/>
    <property type="match status" value="1"/>
</dbReference>
<evidence type="ECO:0000256" key="2">
    <source>
        <dbReference type="ARBA" id="ARBA00023157"/>
    </source>
</evidence>
<dbReference type="InterPro" id="IPR033116">
    <property type="entry name" value="TRYPSIN_SER"/>
</dbReference>
<dbReference type="Gene3D" id="2.40.10.10">
    <property type="entry name" value="Trypsin-like serine proteases"/>
    <property type="match status" value="2"/>
</dbReference>
<evidence type="ECO:0000259" key="5">
    <source>
        <dbReference type="PROSITE" id="PS50240"/>
    </source>
</evidence>